<evidence type="ECO:0000313" key="1">
    <source>
        <dbReference type="EMBL" id="JAF99587.1"/>
    </source>
</evidence>
<dbReference type="EMBL" id="GBHO01044016">
    <property type="protein sequence ID" value="JAF99587.1"/>
    <property type="molecule type" value="Transcribed_RNA"/>
</dbReference>
<accession>A0A0A9VZI7</accession>
<reference evidence="1" key="2">
    <citation type="submission" date="2014-07" db="EMBL/GenBank/DDBJ databases">
        <authorList>
            <person name="Hull J."/>
        </authorList>
    </citation>
    <scope>NUCLEOTIDE SEQUENCE</scope>
</reference>
<dbReference type="Gene3D" id="2.60.40.1260">
    <property type="entry name" value="Lamin Tail domain"/>
    <property type="match status" value="1"/>
</dbReference>
<protein>
    <submittedName>
        <fullName evidence="1">Phosphoglucomutase, cytoplasmic</fullName>
    </submittedName>
</protein>
<evidence type="ECO:0000313" key="3">
    <source>
        <dbReference type="EMBL" id="JAQ17903.1"/>
    </source>
</evidence>
<dbReference type="SUPFAM" id="SSF74853">
    <property type="entry name" value="Lamin A/C globular tail domain"/>
    <property type="match status" value="1"/>
</dbReference>
<sequence length="111" mass="12500">MDDEELRLGSLSSYFEQGETEDATEGIRLISIDPNASSMVFKNGFTERVNLQNWKLYSKKNRKEYDFPNIDIEPGQSFTVYIGKSVDPNTSKTKKITFGVTDVFAASNDTA</sequence>
<dbReference type="EMBL" id="GBHO01044015">
    <property type="protein sequence ID" value="JAF99588.1"/>
    <property type="molecule type" value="Transcribed_RNA"/>
</dbReference>
<dbReference type="AlphaFoldDB" id="A0A0A9VZI7"/>
<name>A0A0A9VZI7_LYGHE</name>
<reference evidence="1" key="1">
    <citation type="journal article" date="2014" name="PLoS ONE">
        <title>Transcriptome-Based Identification of ABC Transporters in the Western Tarnished Plant Bug Lygus hesperus.</title>
        <authorList>
            <person name="Hull J.J."/>
            <person name="Chaney K."/>
            <person name="Geib S.M."/>
            <person name="Fabrick J.A."/>
            <person name="Brent C.S."/>
            <person name="Walsh D."/>
            <person name="Lavine L.C."/>
        </authorList>
    </citation>
    <scope>NUCLEOTIDE SEQUENCE</scope>
</reference>
<evidence type="ECO:0000313" key="2">
    <source>
        <dbReference type="EMBL" id="JAF99588.1"/>
    </source>
</evidence>
<dbReference type="EMBL" id="GDHC01000726">
    <property type="protein sequence ID" value="JAQ17903.1"/>
    <property type="molecule type" value="Transcribed_RNA"/>
</dbReference>
<reference evidence="3" key="3">
    <citation type="journal article" date="2016" name="Gigascience">
        <title>De novo construction of an expanded transcriptome assembly for the western tarnished plant bug, Lygus hesperus.</title>
        <authorList>
            <person name="Tassone E.E."/>
            <person name="Geib S.M."/>
            <person name="Hall B."/>
            <person name="Fabrick J.A."/>
            <person name="Brent C.S."/>
            <person name="Hull J.J."/>
        </authorList>
    </citation>
    <scope>NUCLEOTIDE SEQUENCE</scope>
</reference>
<organism evidence="1">
    <name type="scientific">Lygus hesperus</name>
    <name type="common">Western plant bug</name>
    <dbReference type="NCBI Taxonomy" id="30085"/>
    <lineage>
        <taxon>Eukaryota</taxon>
        <taxon>Metazoa</taxon>
        <taxon>Ecdysozoa</taxon>
        <taxon>Arthropoda</taxon>
        <taxon>Hexapoda</taxon>
        <taxon>Insecta</taxon>
        <taxon>Pterygota</taxon>
        <taxon>Neoptera</taxon>
        <taxon>Paraneoptera</taxon>
        <taxon>Hemiptera</taxon>
        <taxon>Heteroptera</taxon>
        <taxon>Panheteroptera</taxon>
        <taxon>Cimicomorpha</taxon>
        <taxon>Miridae</taxon>
        <taxon>Mirini</taxon>
        <taxon>Lygus</taxon>
    </lineage>
</organism>
<gene>
    <name evidence="1" type="primary">PGM1_1</name>
    <name evidence="2" type="synonym">PGM1_3</name>
    <name evidence="2" type="ORF">CM83_1272</name>
    <name evidence="1" type="ORF">CM83_1274</name>
    <name evidence="3" type="ORF">g.6347</name>
</gene>
<dbReference type="InterPro" id="IPR036415">
    <property type="entry name" value="Lamin_tail_dom_sf"/>
</dbReference>
<proteinExistence type="predicted"/>